<dbReference type="InterPro" id="IPR020084">
    <property type="entry name" value="NUDIX_hydrolase_CS"/>
</dbReference>
<dbReference type="Proteomes" id="UP000638648">
    <property type="component" value="Unassembled WGS sequence"/>
</dbReference>
<keyword evidence="4" id="KW-1185">Reference proteome</keyword>
<keyword evidence="1 3" id="KW-0378">Hydrolase</keyword>
<dbReference type="SUPFAM" id="SSF55811">
    <property type="entry name" value="Nudix"/>
    <property type="match status" value="1"/>
</dbReference>
<evidence type="ECO:0000259" key="2">
    <source>
        <dbReference type="PROSITE" id="PS51462"/>
    </source>
</evidence>
<gene>
    <name evidence="3" type="ORF">HEB94_003656</name>
</gene>
<protein>
    <submittedName>
        <fullName evidence="3">8-oxo-dGTP diphosphatase</fullName>
        <ecNumber evidence="3">3.6.1.55</ecNumber>
    </submittedName>
</protein>
<evidence type="ECO:0000256" key="1">
    <source>
        <dbReference type="ARBA" id="ARBA00022801"/>
    </source>
</evidence>
<sequence>MEEKPATPAERFPLLHTPQRWEWGGLDARFSTTLPPEPLVQSIHVVGFVGTEIAVCRAKRDWFLPGGTREPGETVLQTVDREIAEEAGARRVGPLHWIGAHYCLDDGPEPYRPHLPHPEKAWLWCVTDVVVDATPSNPPDGEQVEEVRVVPLPEARTLLRDNEEWYPELLDLAWEIRAATRPA</sequence>
<dbReference type="GO" id="GO:0035539">
    <property type="term" value="F:8-oxo-7,8-dihydrodeoxyguanosine triphosphate pyrophosphatase activity"/>
    <property type="evidence" value="ECO:0007669"/>
    <property type="project" value="UniProtKB-EC"/>
</dbReference>
<evidence type="ECO:0000313" key="3">
    <source>
        <dbReference type="EMBL" id="MBE1606808.1"/>
    </source>
</evidence>
<feature type="domain" description="Nudix hydrolase" evidence="2">
    <location>
        <begin position="38"/>
        <end position="172"/>
    </location>
</feature>
<dbReference type="EC" id="3.6.1.55" evidence="3"/>
<dbReference type="PROSITE" id="PS51462">
    <property type="entry name" value="NUDIX"/>
    <property type="match status" value="1"/>
</dbReference>
<dbReference type="RefSeq" id="WP_192750869.1">
    <property type="nucleotide sequence ID" value="NZ_BAABJL010000109.1"/>
</dbReference>
<dbReference type="Gene3D" id="3.90.79.10">
    <property type="entry name" value="Nucleoside Triphosphate Pyrophosphohydrolase"/>
    <property type="match status" value="1"/>
</dbReference>
<name>A0A927MY07_9ACTN</name>
<dbReference type="InterPro" id="IPR000086">
    <property type="entry name" value="NUDIX_hydrolase_dom"/>
</dbReference>
<dbReference type="AlphaFoldDB" id="A0A927MY07"/>
<dbReference type="Pfam" id="PF00293">
    <property type="entry name" value="NUDIX"/>
    <property type="match status" value="1"/>
</dbReference>
<proteinExistence type="predicted"/>
<comment type="caution">
    <text evidence="3">The sequence shown here is derived from an EMBL/GenBank/DDBJ whole genome shotgun (WGS) entry which is preliminary data.</text>
</comment>
<dbReference type="InterPro" id="IPR015797">
    <property type="entry name" value="NUDIX_hydrolase-like_dom_sf"/>
</dbReference>
<organism evidence="3 4">
    <name type="scientific">Actinopolymorpha pittospori</name>
    <dbReference type="NCBI Taxonomy" id="648752"/>
    <lineage>
        <taxon>Bacteria</taxon>
        <taxon>Bacillati</taxon>
        <taxon>Actinomycetota</taxon>
        <taxon>Actinomycetes</taxon>
        <taxon>Propionibacteriales</taxon>
        <taxon>Actinopolymorphaceae</taxon>
        <taxon>Actinopolymorpha</taxon>
    </lineage>
</organism>
<accession>A0A927MY07</accession>
<reference evidence="3" key="1">
    <citation type="submission" date="2020-10" db="EMBL/GenBank/DDBJ databases">
        <title>Sequencing the genomes of 1000 actinobacteria strains.</title>
        <authorList>
            <person name="Klenk H.-P."/>
        </authorList>
    </citation>
    <scope>NUCLEOTIDE SEQUENCE</scope>
    <source>
        <strain evidence="3">DSM 45354</strain>
    </source>
</reference>
<evidence type="ECO:0000313" key="4">
    <source>
        <dbReference type="Proteomes" id="UP000638648"/>
    </source>
</evidence>
<dbReference type="EMBL" id="JADBEM010000001">
    <property type="protein sequence ID" value="MBE1606808.1"/>
    <property type="molecule type" value="Genomic_DNA"/>
</dbReference>
<dbReference type="PROSITE" id="PS00893">
    <property type="entry name" value="NUDIX_BOX"/>
    <property type="match status" value="1"/>
</dbReference>